<accession>A0A150GFY3</accession>
<evidence type="ECO:0000256" key="12">
    <source>
        <dbReference type="ARBA" id="ARBA00043086"/>
    </source>
</evidence>
<comment type="caution">
    <text evidence="14">The sequence shown here is derived from an EMBL/GenBank/DDBJ whole genome shotgun (WGS) entry which is preliminary data.</text>
</comment>
<dbReference type="EMBL" id="LSYV01000026">
    <property type="protein sequence ID" value="KXZ48757.1"/>
    <property type="molecule type" value="Genomic_DNA"/>
</dbReference>
<dbReference type="EC" id="2.5.1.59" evidence="3"/>
<evidence type="ECO:0000256" key="8">
    <source>
        <dbReference type="ARBA" id="ARBA00022842"/>
    </source>
</evidence>
<keyword evidence="8" id="KW-0460">Magnesium</keyword>
<dbReference type="Gene3D" id="1.25.40.120">
    <property type="entry name" value="Protein prenylyltransferase"/>
    <property type="match status" value="1"/>
</dbReference>
<name>A0A150GFY3_GONPE</name>
<evidence type="ECO:0000256" key="1">
    <source>
        <dbReference type="ARBA" id="ARBA00001946"/>
    </source>
</evidence>
<dbReference type="EC" id="2.5.1.58" evidence="4"/>
<sequence>MAAAAASTYVPYSQRPEWADVAPIQLEGPERVAAIQYTVEHLDAYGYFRAVLRSGELSARVLALTTDMIRFNQADYTAWRIRWLCVQQLGPQALPAELDFTHAVMLENAKNYQLWNHRRLCALQVGPSGADRENDFTREAINYDEKNYHAWAHRQAIVKMSGRWEAELEFAAEMIGRDVRNNSAWNQRMFVLKNMPRPGGDPVAWMRSELEFVAAAIQRAPRNEAPWVYLTGLFVTLEPWASQPRAMSRFPEVHTLCCEALADCPSCAPAHDVLAQYYEGLAAIGVARAAAEMAATGSVIVTADNEIAGMITSVLQACEFAQTSLDEATVADPMRAPYWYHRQRGLAVTMAEAAARLA</sequence>
<reference evidence="15" key="1">
    <citation type="journal article" date="2016" name="Nat. Commun.">
        <title>The Gonium pectorale genome demonstrates co-option of cell cycle regulation during the evolution of multicellularity.</title>
        <authorList>
            <person name="Hanschen E.R."/>
            <person name="Marriage T.N."/>
            <person name="Ferris P.J."/>
            <person name="Hamaji T."/>
            <person name="Toyoda A."/>
            <person name="Fujiyama A."/>
            <person name="Neme R."/>
            <person name="Noguchi H."/>
            <person name="Minakuchi Y."/>
            <person name="Suzuki M."/>
            <person name="Kawai-Toyooka H."/>
            <person name="Smith D.R."/>
            <person name="Sparks H."/>
            <person name="Anderson J."/>
            <person name="Bakaric R."/>
            <person name="Luria V."/>
            <person name="Karger A."/>
            <person name="Kirschner M.W."/>
            <person name="Durand P.M."/>
            <person name="Michod R.E."/>
            <person name="Nozaki H."/>
            <person name="Olson B.J."/>
        </authorList>
    </citation>
    <scope>NUCLEOTIDE SEQUENCE [LARGE SCALE GENOMIC DNA]</scope>
    <source>
        <strain evidence="15">NIES-2863</strain>
    </source>
</reference>
<evidence type="ECO:0000256" key="9">
    <source>
        <dbReference type="ARBA" id="ARBA00040965"/>
    </source>
</evidence>
<dbReference type="GO" id="GO:0004660">
    <property type="term" value="F:protein farnesyltransferase activity"/>
    <property type="evidence" value="ECO:0007669"/>
    <property type="project" value="UniProtKB-EC"/>
</dbReference>
<evidence type="ECO:0000313" key="15">
    <source>
        <dbReference type="Proteomes" id="UP000075714"/>
    </source>
</evidence>
<dbReference type="OrthoDB" id="272289at2759"/>
<proteinExistence type="inferred from homology"/>
<evidence type="ECO:0000256" key="6">
    <source>
        <dbReference type="ARBA" id="ARBA00022679"/>
    </source>
</evidence>
<evidence type="ECO:0000256" key="3">
    <source>
        <dbReference type="ARBA" id="ARBA00012700"/>
    </source>
</evidence>
<keyword evidence="15" id="KW-1185">Reference proteome</keyword>
<evidence type="ECO:0000256" key="2">
    <source>
        <dbReference type="ARBA" id="ARBA00006734"/>
    </source>
</evidence>
<dbReference type="PANTHER" id="PTHR11129:SF1">
    <property type="entry name" value="PROTEIN FARNESYLTRANSFERASE_GERANYLGERANYLTRANSFERASE TYPE-1 SUBUNIT ALPHA"/>
    <property type="match status" value="1"/>
</dbReference>
<dbReference type="GO" id="GO:0004662">
    <property type="term" value="F:CAAX-protein geranylgeranyltransferase activity"/>
    <property type="evidence" value="ECO:0007669"/>
    <property type="project" value="UniProtKB-EC"/>
</dbReference>
<dbReference type="Proteomes" id="UP000075714">
    <property type="component" value="Unassembled WGS sequence"/>
</dbReference>
<dbReference type="STRING" id="33097.A0A150GFY3"/>
<keyword evidence="6" id="KW-0808">Transferase</keyword>
<dbReference type="GO" id="GO:0005965">
    <property type="term" value="C:protein farnesyltransferase complex"/>
    <property type="evidence" value="ECO:0007669"/>
    <property type="project" value="TreeGrafter"/>
</dbReference>
<comment type="cofactor">
    <cofactor evidence="1">
        <name>Mg(2+)</name>
        <dbReference type="ChEBI" id="CHEBI:18420"/>
    </cofactor>
</comment>
<evidence type="ECO:0000256" key="4">
    <source>
        <dbReference type="ARBA" id="ARBA00012702"/>
    </source>
</evidence>
<dbReference type="SUPFAM" id="SSF48439">
    <property type="entry name" value="Protein prenylyltransferase"/>
    <property type="match status" value="1"/>
</dbReference>
<evidence type="ECO:0000256" key="5">
    <source>
        <dbReference type="ARBA" id="ARBA00022602"/>
    </source>
</evidence>
<dbReference type="InterPro" id="IPR002088">
    <property type="entry name" value="Prenyl_trans_a"/>
</dbReference>
<protein>
    <recommendedName>
        <fullName evidence="9">Protein farnesyltransferase/geranylgeranyltransferase type-1 subunit alpha</fullName>
        <ecNumber evidence="4">2.5.1.58</ecNumber>
        <ecNumber evidence="3">2.5.1.59</ecNumber>
    </recommendedName>
    <alternativeName>
        <fullName evidence="12">CAAX farnesyltransferase subunit alpha</fullName>
    </alternativeName>
    <alternativeName>
        <fullName evidence="11">FTase-alpha</fullName>
    </alternativeName>
    <alternativeName>
        <fullName evidence="10">Ras proteins prenyltransferase subunit alpha</fullName>
    </alternativeName>
    <alternativeName>
        <fullName evidence="13">Type I protein geranyl-geranyltransferase subunit alpha</fullName>
    </alternativeName>
</protein>
<comment type="similarity">
    <text evidence="2">Belongs to the protein prenyltransferase subunit alpha family.</text>
</comment>
<evidence type="ECO:0000256" key="11">
    <source>
        <dbReference type="ARBA" id="ARBA00042436"/>
    </source>
</evidence>
<keyword evidence="5" id="KW-0637">Prenyltransferase</keyword>
<dbReference type="GO" id="GO:0005953">
    <property type="term" value="C:CAAX-protein geranylgeranyltransferase complex"/>
    <property type="evidence" value="ECO:0007669"/>
    <property type="project" value="TreeGrafter"/>
</dbReference>
<keyword evidence="7" id="KW-0677">Repeat</keyword>
<dbReference type="Pfam" id="PF01239">
    <property type="entry name" value="PPTA"/>
    <property type="match status" value="5"/>
</dbReference>
<organism evidence="14 15">
    <name type="scientific">Gonium pectorale</name>
    <name type="common">Green alga</name>
    <dbReference type="NCBI Taxonomy" id="33097"/>
    <lineage>
        <taxon>Eukaryota</taxon>
        <taxon>Viridiplantae</taxon>
        <taxon>Chlorophyta</taxon>
        <taxon>core chlorophytes</taxon>
        <taxon>Chlorophyceae</taxon>
        <taxon>CS clade</taxon>
        <taxon>Chlamydomonadales</taxon>
        <taxon>Volvocaceae</taxon>
        <taxon>Gonium</taxon>
    </lineage>
</organism>
<dbReference type="AlphaFoldDB" id="A0A150GFY3"/>
<dbReference type="PROSITE" id="PS51147">
    <property type="entry name" value="PFTA"/>
    <property type="match status" value="4"/>
</dbReference>
<gene>
    <name evidence="14" type="ORF">GPECTOR_25g341</name>
</gene>
<evidence type="ECO:0000313" key="14">
    <source>
        <dbReference type="EMBL" id="KXZ48757.1"/>
    </source>
</evidence>
<evidence type="ECO:0000256" key="7">
    <source>
        <dbReference type="ARBA" id="ARBA00022737"/>
    </source>
</evidence>
<evidence type="ECO:0000256" key="13">
    <source>
        <dbReference type="ARBA" id="ARBA00043219"/>
    </source>
</evidence>
<evidence type="ECO:0000256" key="10">
    <source>
        <dbReference type="ARBA" id="ARBA00041392"/>
    </source>
</evidence>
<dbReference type="PANTHER" id="PTHR11129">
    <property type="entry name" value="PROTEIN FARNESYLTRANSFERASE ALPHA SUBUNIT/RAB GERANYLGERANYL TRANSFERASE ALPHA SUBUNIT"/>
    <property type="match status" value="1"/>
</dbReference>